<keyword evidence="8" id="KW-1185">Reference proteome</keyword>
<dbReference type="GO" id="GO:0016020">
    <property type="term" value="C:membrane"/>
    <property type="evidence" value="ECO:0007669"/>
    <property type="project" value="UniProtKB-SubCell"/>
</dbReference>
<evidence type="ECO:0000256" key="5">
    <source>
        <dbReference type="SAM" id="SignalP"/>
    </source>
</evidence>
<proteinExistence type="predicted"/>
<organism evidence="7 8">
    <name type="scientific">Caenorhabditis briggsae</name>
    <dbReference type="NCBI Taxonomy" id="6238"/>
    <lineage>
        <taxon>Eukaryota</taxon>
        <taxon>Metazoa</taxon>
        <taxon>Ecdysozoa</taxon>
        <taxon>Nematoda</taxon>
        <taxon>Chromadorea</taxon>
        <taxon>Rhabditida</taxon>
        <taxon>Rhabditina</taxon>
        <taxon>Rhabditomorpha</taxon>
        <taxon>Rhabditoidea</taxon>
        <taxon>Rhabditidae</taxon>
        <taxon>Peloderinae</taxon>
        <taxon>Caenorhabditis</taxon>
    </lineage>
</organism>
<dbReference type="SUPFAM" id="SSF57302">
    <property type="entry name" value="Snake toxin-like"/>
    <property type="match status" value="1"/>
</dbReference>
<sequence length="128" mass="14069">MPQLSRCLLLLTLVGFLTAAQFSRRNSGLVRCHKEIGSSVSSCEGKYCYKMHTPVSDDSTRDGIVKKGCMNAADAQTEVGKCTRRPLEEGGAELMCVCNERDFCNSSTIPSTFLIVLISSCFFLIFLL</sequence>
<dbReference type="InterPro" id="IPR045860">
    <property type="entry name" value="Snake_toxin-like_sf"/>
</dbReference>
<protein>
    <recommendedName>
        <fullName evidence="6">Activin types I and II receptor domain-containing protein</fullName>
    </recommendedName>
</protein>
<feature type="signal peptide" evidence="5">
    <location>
        <begin position="1"/>
        <end position="19"/>
    </location>
</feature>
<dbReference type="GO" id="GO:0004675">
    <property type="term" value="F:transmembrane receptor protein serine/threonine kinase activity"/>
    <property type="evidence" value="ECO:0007669"/>
    <property type="project" value="InterPro"/>
</dbReference>
<keyword evidence="2 5" id="KW-0732">Signal</keyword>
<evidence type="ECO:0000256" key="1">
    <source>
        <dbReference type="ARBA" id="ARBA00004370"/>
    </source>
</evidence>
<dbReference type="Pfam" id="PF01064">
    <property type="entry name" value="Activin_recp"/>
    <property type="match status" value="1"/>
</dbReference>
<dbReference type="AlphaFoldDB" id="A0AAE9FCQ7"/>
<gene>
    <name evidence="7" type="ORF">L5515_018595</name>
</gene>
<name>A0AAE9FCQ7_CAEBR</name>
<keyword evidence="3 4" id="KW-0472">Membrane</keyword>
<evidence type="ECO:0000259" key="6">
    <source>
        <dbReference type="Pfam" id="PF01064"/>
    </source>
</evidence>
<evidence type="ECO:0000313" key="8">
    <source>
        <dbReference type="Proteomes" id="UP000829354"/>
    </source>
</evidence>
<evidence type="ECO:0000256" key="3">
    <source>
        <dbReference type="ARBA" id="ARBA00023136"/>
    </source>
</evidence>
<dbReference type="EMBL" id="CP092625">
    <property type="protein sequence ID" value="UMM42956.1"/>
    <property type="molecule type" value="Genomic_DNA"/>
</dbReference>
<feature type="transmembrane region" description="Helical" evidence="4">
    <location>
        <begin position="108"/>
        <end position="127"/>
    </location>
</feature>
<evidence type="ECO:0000313" key="7">
    <source>
        <dbReference type="EMBL" id="UMM42956.1"/>
    </source>
</evidence>
<feature type="domain" description="Activin types I and II receptor" evidence="6">
    <location>
        <begin position="31"/>
        <end position="107"/>
    </location>
</feature>
<keyword evidence="4" id="KW-0812">Transmembrane</keyword>
<dbReference type="Proteomes" id="UP000829354">
    <property type="component" value="Chromosome X"/>
</dbReference>
<reference evidence="7 8" key="1">
    <citation type="submission" date="2022-04" db="EMBL/GenBank/DDBJ databases">
        <title>Chromosome-level reference genomes for two strains of Caenorhabditis briggsae: an improved platform for comparative genomics.</title>
        <authorList>
            <person name="Stevens L."/>
            <person name="Andersen E."/>
        </authorList>
    </citation>
    <scope>NUCLEOTIDE SEQUENCE [LARGE SCALE GENOMIC DNA]</scope>
    <source>
        <strain evidence="7">VX34</strain>
        <tissue evidence="7">Whole-organism</tissue>
    </source>
</reference>
<keyword evidence="4" id="KW-1133">Transmembrane helix</keyword>
<evidence type="ECO:0000256" key="2">
    <source>
        <dbReference type="ARBA" id="ARBA00022729"/>
    </source>
</evidence>
<dbReference type="InterPro" id="IPR000472">
    <property type="entry name" value="Activin_recp"/>
</dbReference>
<feature type="chain" id="PRO_5042190524" description="Activin types I and II receptor domain-containing protein" evidence="5">
    <location>
        <begin position="20"/>
        <end position="128"/>
    </location>
</feature>
<accession>A0AAE9FCQ7</accession>
<comment type="subcellular location">
    <subcellularLocation>
        <location evidence="1">Membrane</location>
    </subcellularLocation>
</comment>
<evidence type="ECO:0000256" key="4">
    <source>
        <dbReference type="SAM" id="Phobius"/>
    </source>
</evidence>